<dbReference type="GO" id="GO:0016020">
    <property type="term" value="C:membrane"/>
    <property type="evidence" value="ECO:0007669"/>
    <property type="project" value="UniProtKB-SubCell"/>
</dbReference>
<dbReference type="FunFam" id="1.20.1510.10:FF:000006">
    <property type="entry name" value="Divalent cation efflux transporter"/>
    <property type="match status" value="1"/>
</dbReference>
<sequence length="295" mass="31786">MDTTENKGLKSTFIGIVVSAILAVVKALGGIFGNSYALIADAIESTADIFTSSMLWVGLKWSSKPADEDHPYGHGKAEALIAIGIAIALTIAAFVIGKESIHNIITPHKTPAAYTLIILLIVIATKEILYRYVMKTGVETNSDAVKADAFHHRSDAITSAAAFIGISIALIGGDGYEVADDWAALFASGIIMINVYKIARPAIGELLDEDLDPALNQKVKELAGEVRGVVNVEKCHTRKMGVMNHADLHIWVDGNLSVTDGHIISHDVKDHIQRTLPQFIEIMIHIEPASVAYKI</sequence>
<dbReference type="Pfam" id="PF16916">
    <property type="entry name" value="ZT_dimer"/>
    <property type="match status" value="1"/>
</dbReference>
<dbReference type="SUPFAM" id="SSF160240">
    <property type="entry name" value="Cation efflux protein cytoplasmic domain-like"/>
    <property type="match status" value="1"/>
</dbReference>
<proteinExistence type="inferred from homology"/>
<dbReference type="InterPro" id="IPR036837">
    <property type="entry name" value="Cation_efflux_CTD_sf"/>
</dbReference>
<dbReference type="InterPro" id="IPR027470">
    <property type="entry name" value="Cation_efflux_CTD"/>
</dbReference>
<evidence type="ECO:0000256" key="5">
    <source>
        <dbReference type="ARBA" id="ARBA00022989"/>
    </source>
</evidence>
<evidence type="ECO:0000313" key="11">
    <source>
        <dbReference type="Proteomes" id="UP000287527"/>
    </source>
</evidence>
<protein>
    <submittedName>
        <fullName evidence="10">Cation transporter</fullName>
    </submittedName>
</protein>
<name>A0A444HCP8_9FLAO</name>
<evidence type="ECO:0000256" key="3">
    <source>
        <dbReference type="ARBA" id="ARBA00022448"/>
    </source>
</evidence>
<evidence type="ECO:0000259" key="9">
    <source>
        <dbReference type="Pfam" id="PF16916"/>
    </source>
</evidence>
<dbReference type="Gene3D" id="1.20.1510.10">
    <property type="entry name" value="Cation efflux protein transmembrane domain"/>
    <property type="match status" value="1"/>
</dbReference>
<dbReference type="Gene3D" id="3.30.70.1350">
    <property type="entry name" value="Cation efflux protein, cytoplasmic domain"/>
    <property type="match status" value="1"/>
</dbReference>
<evidence type="ECO:0000313" key="10">
    <source>
        <dbReference type="EMBL" id="RWX01452.1"/>
    </source>
</evidence>
<keyword evidence="4 7" id="KW-0812">Transmembrane</keyword>
<dbReference type="PANTHER" id="PTHR43840:SF15">
    <property type="entry name" value="MITOCHONDRIAL METAL TRANSPORTER 1-RELATED"/>
    <property type="match status" value="1"/>
</dbReference>
<evidence type="ECO:0000256" key="6">
    <source>
        <dbReference type="ARBA" id="ARBA00023136"/>
    </source>
</evidence>
<evidence type="ECO:0000259" key="8">
    <source>
        <dbReference type="Pfam" id="PF01545"/>
    </source>
</evidence>
<evidence type="ECO:0000256" key="2">
    <source>
        <dbReference type="ARBA" id="ARBA00008114"/>
    </source>
</evidence>
<comment type="caution">
    <text evidence="10">The sequence shown here is derived from an EMBL/GenBank/DDBJ whole genome shotgun (WGS) entry which is preliminary data.</text>
</comment>
<feature type="domain" description="Cation efflux protein cytoplasmic" evidence="9">
    <location>
        <begin position="212"/>
        <end position="288"/>
    </location>
</feature>
<dbReference type="PANTHER" id="PTHR43840">
    <property type="entry name" value="MITOCHONDRIAL METAL TRANSPORTER 1-RELATED"/>
    <property type="match status" value="1"/>
</dbReference>
<feature type="transmembrane region" description="Helical" evidence="7">
    <location>
        <begin position="112"/>
        <end position="133"/>
    </location>
</feature>
<dbReference type="NCBIfam" id="TIGR01297">
    <property type="entry name" value="CDF"/>
    <property type="match status" value="1"/>
</dbReference>
<dbReference type="InterPro" id="IPR058533">
    <property type="entry name" value="Cation_efflux_TM"/>
</dbReference>
<keyword evidence="5 7" id="KW-1133">Transmembrane helix</keyword>
<feature type="transmembrane region" description="Helical" evidence="7">
    <location>
        <begin position="79"/>
        <end position="97"/>
    </location>
</feature>
<dbReference type="Pfam" id="PF01545">
    <property type="entry name" value="Cation_efflux"/>
    <property type="match status" value="1"/>
</dbReference>
<dbReference type="OrthoDB" id="9806522at2"/>
<dbReference type="Proteomes" id="UP000287527">
    <property type="component" value="Unassembled WGS sequence"/>
</dbReference>
<dbReference type="AlphaFoldDB" id="A0A444HCP8"/>
<accession>A0A444HCP8</accession>
<dbReference type="RefSeq" id="WP_128388989.1">
    <property type="nucleotide sequence ID" value="NZ_SBII01000003.1"/>
</dbReference>
<feature type="transmembrane region" description="Helical" evidence="7">
    <location>
        <begin position="12"/>
        <end position="32"/>
    </location>
</feature>
<dbReference type="EMBL" id="SBII01000003">
    <property type="protein sequence ID" value="RWX01452.1"/>
    <property type="molecule type" value="Genomic_DNA"/>
</dbReference>
<dbReference type="InterPro" id="IPR027469">
    <property type="entry name" value="Cation_efflux_TMD_sf"/>
</dbReference>
<evidence type="ECO:0000256" key="7">
    <source>
        <dbReference type="SAM" id="Phobius"/>
    </source>
</evidence>
<reference evidence="10 11" key="1">
    <citation type="submission" date="2019-01" db="EMBL/GenBank/DDBJ databases">
        <title>Flavobacterium sp. nov.,isolated from freshwater.</title>
        <authorList>
            <person name="Zhang R."/>
            <person name="Du Z.-J."/>
        </authorList>
    </citation>
    <scope>NUCLEOTIDE SEQUENCE [LARGE SCALE GENOMIC DNA]</scope>
    <source>
        <strain evidence="10 11">1E403</strain>
    </source>
</reference>
<keyword evidence="6 7" id="KW-0472">Membrane</keyword>
<organism evidence="10 11">
    <name type="scientific">Flavobacterium cerinum</name>
    <dbReference type="NCBI Taxonomy" id="2502784"/>
    <lineage>
        <taxon>Bacteria</taxon>
        <taxon>Pseudomonadati</taxon>
        <taxon>Bacteroidota</taxon>
        <taxon>Flavobacteriia</taxon>
        <taxon>Flavobacteriales</taxon>
        <taxon>Flavobacteriaceae</taxon>
        <taxon>Flavobacterium</taxon>
    </lineage>
</organism>
<feature type="transmembrane region" description="Helical" evidence="7">
    <location>
        <begin position="38"/>
        <end position="59"/>
    </location>
</feature>
<feature type="domain" description="Cation efflux protein transmembrane" evidence="8">
    <location>
        <begin position="13"/>
        <end position="207"/>
    </location>
</feature>
<keyword evidence="3" id="KW-0813">Transport</keyword>
<dbReference type="SUPFAM" id="SSF161111">
    <property type="entry name" value="Cation efflux protein transmembrane domain-like"/>
    <property type="match status" value="1"/>
</dbReference>
<evidence type="ECO:0000256" key="4">
    <source>
        <dbReference type="ARBA" id="ARBA00022692"/>
    </source>
</evidence>
<dbReference type="InterPro" id="IPR002524">
    <property type="entry name" value="Cation_efflux"/>
</dbReference>
<dbReference type="InterPro" id="IPR050291">
    <property type="entry name" value="CDF_Transporter"/>
</dbReference>
<evidence type="ECO:0000256" key="1">
    <source>
        <dbReference type="ARBA" id="ARBA00004141"/>
    </source>
</evidence>
<gene>
    <name evidence="10" type="ORF">EPI11_05710</name>
</gene>
<keyword evidence="11" id="KW-1185">Reference proteome</keyword>
<comment type="subcellular location">
    <subcellularLocation>
        <location evidence="1">Membrane</location>
        <topology evidence="1">Multi-pass membrane protein</topology>
    </subcellularLocation>
</comment>
<dbReference type="GO" id="GO:0008324">
    <property type="term" value="F:monoatomic cation transmembrane transporter activity"/>
    <property type="evidence" value="ECO:0007669"/>
    <property type="project" value="InterPro"/>
</dbReference>
<comment type="similarity">
    <text evidence="2">Belongs to the cation diffusion facilitator (CDF) transporter (TC 2.A.4) family.</text>
</comment>